<evidence type="ECO:0000256" key="2">
    <source>
        <dbReference type="ARBA" id="ARBA00023239"/>
    </source>
</evidence>
<evidence type="ECO:0000256" key="1">
    <source>
        <dbReference type="ARBA" id="ARBA00005254"/>
    </source>
</evidence>
<dbReference type="InterPro" id="IPR018376">
    <property type="entry name" value="Enoyl-CoA_hyd/isom_CS"/>
</dbReference>
<evidence type="ECO:0000256" key="3">
    <source>
        <dbReference type="ARBA" id="ARBA00023709"/>
    </source>
</evidence>
<evidence type="ECO:0000256" key="5">
    <source>
        <dbReference type="RuleBase" id="RU003707"/>
    </source>
</evidence>
<evidence type="ECO:0000313" key="6">
    <source>
        <dbReference type="EMBL" id="BCT75267.1"/>
    </source>
</evidence>
<dbReference type="RefSeq" id="WP_229232031.1">
    <property type="nucleotide sequence ID" value="NZ_AP024525.1"/>
</dbReference>
<dbReference type="InterPro" id="IPR001753">
    <property type="entry name" value="Enoyl-CoA_hydra/iso"/>
</dbReference>
<comment type="catalytic activity">
    <reaction evidence="3">
        <text>a (3S)-3-hydroxyacyl-CoA = a (2E)-enoyl-CoA + H2O</text>
        <dbReference type="Rhea" id="RHEA:16105"/>
        <dbReference type="ChEBI" id="CHEBI:15377"/>
        <dbReference type="ChEBI" id="CHEBI:57318"/>
        <dbReference type="ChEBI" id="CHEBI:58856"/>
        <dbReference type="EC" id="4.2.1.17"/>
    </reaction>
</comment>
<dbReference type="PANTHER" id="PTHR11941">
    <property type="entry name" value="ENOYL-COA HYDRATASE-RELATED"/>
    <property type="match status" value="1"/>
</dbReference>
<evidence type="ECO:0000256" key="4">
    <source>
        <dbReference type="ARBA" id="ARBA00023717"/>
    </source>
</evidence>
<name>A0ABM7PSQ5_SINCY</name>
<dbReference type="Gene3D" id="1.10.12.10">
    <property type="entry name" value="Lyase 2-enoyl-coa Hydratase, Chain A, domain 2"/>
    <property type="match status" value="1"/>
</dbReference>
<dbReference type="Proteomes" id="UP001319861">
    <property type="component" value="Chromosome"/>
</dbReference>
<proteinExistence type="inferred from homology"/>
<reference evidence="6 7" key="1">
    <citation type="journal article" date="2021" name="J. Biosci. Bioeng.">
        <title>Identification and characterization of a chc gene cluster responsible for the aromatization pathway of cyclohexanecarboxylate degradation in Sinomonas cyclohexanicum ATCC 51369.</title>
        <authorList>
            <person name="Yamamoto T."/>
            <person name="Hasegawa Y."/>
            <person name="Lau P.C.K."/>
            <person name="Iwaki H."/>
        </authorList>
    </citation>
    <scope>NUCLEOTIDE SEQUENCE [LARGE SCALE GENOMIC DNA]</scope>
    <source>
        <strain evidence="6 7">ATCC 51369</strain>
    </source>
</reference>
<keyword evidence="7" id="KW-1185">Reference proteome</keyword>
<dbReference type="PANTHER" id="PTHR11941:SF54">
    <property type="entry name" value="ENOYL-COA HYDRATASE, MITOCHONDRIAL"/>
    <property type="match status" value="1"/>
</dbReference>
<protein>
    <submittedName>
        <fullName evidence="6">Crotonase</fullName>
    </submittedName>
</protein>
<comment type="similarity">
    <text evidence="1 5">Belongs to the enoyl-CoA hydratase/isomerase family.</text>
</comment>
<keyword evidence="2" id="KW-0456">Lyase</keyword>
<organism evidence="6 7">
    <name type="scientific">Sinomonas cyclohexanicum</name>
    <name type="common">Corynebacterium cyclohexanicum</name>
    <dbReference type="NCBI Taxonomy" id="322009"/>
    <lineage>
        <taxon>Bacteria</taxon>
        <taxon>Bacillati</taxon>
        <taxon>Actinomycetota</taxon>
        <taxon>Actinomycetes</taxon>
        <taxon>Micrococcales</taxon>
        <taxon>Micrococcaceae</taxon>
        <taxon>Sinomonas</taxon>
    </lineage>
</organism>
<dbReference type="EMBL" id="AP024525">
    <property type="protein sequence ID" value="BCT75267.1"/>
    <property type="molecule type" value="Genomic_DNA"/>
</dbReference>
<dbReference type="CDD" id="cd06558">
    <property type="entry name" value="crotonase-like"/>
    <property type="match status" value="1"/>
</dbReference>
<dbReference type="InterPro" id="IPR014748">
    <property type="entry name" value="Enoyl-CoA_hydra_C"/>
</dbReference>
<dbReference type="PROSITE" id="PS00166">
    <property type="entry name" value="ENOYL_COA_HYDRATASE"/>
    <property type="match status" value="1"/>
</dbReference>
<sequence>MSAAPAPEAPAPEVSEAAHDGARLAVRDGVAWVVIDRPHVLNAVDGPTTARLNEIWAQIEADRSLRAVVITGAGERAFCVGADMSAAGVDKTGLEYWADLDPNGFGGLSLRATLDIPVIARVNGYALGGGMEMVLGADIVVAAEGAQFGLTEPRVGRLALDGGIHQLVRRVPYTQAMSLLLTGRKAKAAEMAAMGLVNEVVPAAELDAAVERWLDMIRACAPTSVRAVKQMVSRTAHLSAAEARAMRLPALMEALDSKDSAEGVLAFQEKRAPVWPGN</sequence>
<dbReference type="Gene3D" id="3.90.226.10">
    <property type="entry name" value="2-enoyl-CoA Hydratase, Chain A, domain 1"/>
    <property type="match status" value="1"/>
</dbReference>
<evidence type="ECO:0000313" key="7">
    <source>
        <dbReference type="Proteomes" id="UP001319861"/>
    </source>
</evidence>
<accession>A0ABM7PSQ5</accession>
<comment type="catalytic activity">
    <reaction evidence="4">
        <text>a 4-saturated-(3S)-3-hydroxyacyl-CoA = a (3E)-enoyl-CoA + H2O</text>
        <dbReference type="Rhea" id="RHEA:20724"/>
        <dbReference type="ChEBI" id="CHEBI:15377"/>
        <dbReference type="ChEBI" id="CHEBI:58521"/>
        <dbReference type="ChEBI" id="CHEBI:137480"/>
        <dbReference type="EC" id="4.2.1.17"/>
    </reaction>
</comment>
<dbReference type="Pfam" id="PF00378">
    <property type="entry name" value="ECH_1"/>
    <property type="match status" value="1"/>
</dbReference>
<dbReference type="SUPFAM" id="SSF52096">
    <property type="entry name" value="ClpP/crotonase"/>
    <property type="match status" value="1"/>
</dbReference>
<gene>
    <name evidence="6" type="ORF">SCMU_11090</name>
</gene>
<dbReference type="InterPro" id="IPR029045">
    <property type="entry name" value="ClpP/crotonase-like_dom_sf"/>
</dbReference>